<accession>A0AAV7L960</accession>
<dbReference type="Pfam" id="PF23557">
    <property type="entry name" value="TPR_leprecan"/>
    <property type="match status" value="1"/>
</dbReference>
<organism evidence="5 6">
    <name type="scientific">Pleurodeles waltl</name>
    <name type="common">Iberian ribbed newt</name>
    <dbReference type="NCBI Taxonomy" id="8319"/>
    <lineage>
        <taxon>Eukaryota</taxon>
        <taxon>Metazoa</taxon>
        <taxon>Chordata</taxon>
        <taxon>Craniata</taxon>
        <taxon>Vertebrata</taxon>
        <taxon>Euteleostomi</taxon>
        <taxon>Amphibia</taxon>
        <taxon>Batrachia</taxon>
        <taxon>Caudata</taxon>
        <taxon>Salamandroidea</taxon>
        <taxon>Salamandridae</taxon>
        <taxon>Pleurodelinae</taxon>
        <taxon>Pleurodeles</taxon>
    </lineage>
</organism>
<dbReference type="EMBL" id="JANPWB010000015">
    <property type="protein sequence ID" value="KAJ1087044.1"/>
    <property type="molecule type" value="Genomic_DNA"/>
</dbReference>
<dbReference type="GO" id="GO:0030199">
    <property type="term" value="P:collagen fibril organization"/>
    <property type="evidence" value="ECO:0007669"/>
    <property type="project" value="TreeGrafter"/>
</dbReference>
<dbReference type="PANTHER" id="PTHR13986">
    <property type="entry name" value="PROTEIN LYSINE HYDROXYLATION COMPLEX COMPONENT"/>
    <property type="match status" value="1"/>
</dbReference>
<keyword evidence="2" id="KW-0325">Glycoprotein</keyword>
<evidence type="ECO:0000256" key="1">
    <source>
        <dbReference type="ARBA" id="ARBA00022729"/>
    </source>
</evidence>
<feature type="region of interest" description="Disordered" evidence="3">
    <location>
        <begin position="65"/>
        <end position="98"/>
    </location>
</feature>
<reference evidence="5" key="1">
    <citation type="journal article" date="2022" name="bioRxiv">
        <title>Sequencing and chromosome-scale assembly of the giantPleurodeles waltlgenome.</title>
        <authorList>
            <person name="Brown T."/>
            <person name="Elewa A."/>
            <person name="Iarovenko S."/>
            <person name="Subramanian E."/>
            <person name="Araus A.J."/>
            <person name="Petzold A."/>
            <person name="Susuki M."/>
            <person name="Suzuki K.-i.T."/>
            <person name="Hayashi T."/>
            <person name="Toyoda A."/>
            <person name="Oliveira C."/>
            <person name="Osipova E."/>
            <person name="Leigh N.D."/>
            <person name="Simon A."/>
            <person name="Yun M.H."/>
        </authorList>
    </citation>
    <scope>NUCLEOTIDE SEQUENCE</scope>
    <source>
        <strain evidence="5">20211129_DDA</strain>
        <tissue evidence="5">Liver</tissue>
    </source>
</reference>
<dbReference type="Proteomes" id="UP001066276">
    <property type="component" value="Chromosome 11"/>
</dbReference>
<feature type="domain" description="Leprecan-like alpha-helical" evidence="4">
    <location>
        <begin position="275"/>
        <end position="393"/>
    </location>
</feature>
<gene>
    <name evidence="5" type="ORF">NDU88_000239</name>
</gene>
<dbReference type="AlphaFoldDB" id="A0AAV7L960"/>
<protein>
    <recommendedName>
        <fullName evidence="4">Leprecan-like alpha-helical domain-containing protein</fullName>
    </recommendedName>
</protein>
<comment type="caution">
    <text evidence="5">The sequence shown here is derived from an EMBL/GenBank/DDBJ whole genome shotgun (WGS) entry which is preliminary data.</text>
</comment>
<dbReference type="InterPro" id="IPR056585">
    <property type="entry name" value="Leprecan_dom"/>
</dbReference>
<dbReference type="GO" id="GO:0005518">
    <property type="term" value="F:collagen binding"/>
    <property type="evidence" value="ECO:0007669"/>
    <property type="project" value="TreeGrafter"/>
</dbReference>
<sequence>MTDQSRHSLIANQAGSGPITDQKGAALITSQVGSGPITGHTEAGPITDLAGAALITNLVVPVPGPQQTGGALTTNQVGSEPSPQQTGPALTTNELRFGPTSEQTGADLIRGLSAERTSTGCPALAAVRHWVLCTWEQAAVRHWVLYTGEQAAVRHWVLYTGEQAAVRHRVLCTCEQAAVRHWVLYTGEQAAVRHRVLCTCEQAAVRHWVLYTGEQAEVRHRVLALVSRQQSLTFTPEVLRVGMALPGEPDTCCGGLLALLLLLLAQALRSELLQPYDLLYEQGVDAYYSGDFRQVVQSMEQALSSHAELRATRLRCRRGCRREHPFSEEHQQLWDLAFFRSVLGRAACVRHCEEATLGPVSRHRVSEEVQHEFYRRIPYNFLQRAYYKVRTVHACALFVQQGA</sequence>
<feature type="region of interest" description="Disordered" evidence="3">
    <location>
        <begin position="1"/>
        <end position="21"/>
    </location>
</feature>
<evidence type="ECO:0000256" key="2">
    <source>
        <dbReference type="ARBA" id="ARBA00023180"/>
    </source>
</evidence>
<dbReference type="GO" id="GO:0005783">
    <property type="term" value="C:endoplasmic reticulum"/>
    <property type="evidence" value="ECO:0007669"/>
    <property type="project" value="TreeGrafter"/>
</dbReference>
<name>A0AAV7L960_PLEWA</name>
<dbReference type="InterPro" id="IPR052284">
    <property type="entry name" value="Collagen_mod_leprecan"/>
</dbReference>
<evidence type="ECO:0000313" key="5">
    <source>
        <dbReference type="EMBL" id="KAJ1087044.1"/>
    </source>
</evidence>
<keyword evidence="1" id="KW-0732">Signal</keyword>
<dbReference type="PANTHER" id="PTHR13986:SF8">
    <property type="entry name" value="PROLYL 3-HYDROXYLASE 1-LIKE PROTEIN"/>
    <property type="match status" value="1"/>
</dbReference>
<proteinExistence type="predicted"/>
<evidence type="ECO:0000259" key="4">
    <source>
        <dbReference type="Pfam" id="PF23557"/>
    </source>
</evidence>
<evidence type="ECO:0000313" key="6">
    <source>
        <dbReference type="Proteomes" id="UP001066276"/>
    </source>
</evidence>
<evidence type="ECO:0000256" key="3">
    <source>
        <dbReference type="SAM" id="MobiDB-lite"/>
    </source>
</evidence>
<keyword evidence="6" id="KW-1185">Reference proteome</keyword>